<accession>A0A8K0GEZ8</accession>
<dbReference type="PANTHER" id="PTHR45749">
    <property type="match status" value="1"/>
</dbReference>
<dbReference type="EMBL" id="VTPC01004850">
    <property type="protein sequence ID" value="KAF2896671.1"/>
    <property type="molecule type" value="Genomic_DNA"/>
</dbReference>
<evidence type="ECO:0008006" key="5">
    <source>
        <dbReference type="Google" id="ProtNLM"/>
    </source>
</evidence>
<dbReference type="AlphaFoldDB" id="A0A8K0GEZ8"/>
<protein>
    <recommendedName>
        <fullName evidence="5">HAT C-terminal dimerisation domain-containing protein</fullName>
    </recommendedName>
</protein>
<dbReference type="InterPro" id="IPR012337">
    <property type="entry name" value="RNaseH-like_sf"/>
</dbReference>
<dbReference type="OrthoDB" id="6604085at2759"/>
<dbReference type="InterPro" id="IPR025398">
    <property type="entry name" value="DUF4371"/>
</dbReference>
<dbReference type="Pfam" id="PF05699">
    <property type="entry name" value="Dimer_Tnp_hAT"/>
    <property type="match status" value="1"/>
</dbReference>
<dbReference type="InterPro" id="IPR008906">
    <property type="entry name" value="HATC_C_dom"/>
</dbReference>
<reference evidence="3" key="1">
    <citation type="submission" date="2019-08" db="EMBL/GenBank/DDBJ databases">
        <title>The genome of the North American firefly Photinus pyralis.</title>
        <authorList>
            <consortium name="Photinus pyralis genome working group"/>
            <person name="Fallon T.R."/>
            <person name="Sander Lower S.E."/>
            <person name="Weng J.-K."/>
        </authorList>
    </citation>
    <scope>NUCLEOTIDE SEQUENCE</scope>
    <source>
        <strain evidence="3">TRF0915ILg1</strain>
        <tissue evidence="3">Whole body</tissue>
    </source>
</reference>
<comment type="caution">
    <text evidence="3">The sequence shown here is derived from an EMBL/GenBank/DDBJ whole genome shotgun (WGS) entry which is preliminary data.</text>
</comment>
<keyword evidence="4" id="KW-1185">Reference proteome</keyword>
<dbReference type="Proteomes" id="UP000801492">
    <property type="component" value="Unassembled WGS sequence"/>
</dbReference>
<dbReference type="SUPFAM" id="SSF53098">
    <property type="entry name" value="Ribonuclease H-like"/>
    <property type="match status" value="1"/>
</dbReference>
<evidence type="ECO:0000313" key="3">
    <source>
        <dbReference type="EMBL" id="KAF2896671.1"/>
    </source>
</evidence>
<organism evidence="3 4">
    <name type="scientific">Ignelater luminosus</name>
    <name type="common">Cucubano</name>
    <name type="synonym">Pyrophorus luminosus</name>
    <dbReference type="NCBI Taxonomy" id="2038154"/>
    <lineage>
        <taxon>Eukaryota</taxon>
        <taxon>Metazoa</taxon>
        <taxon>Ecdysozoa</taxon>
        <taxon>Arthropoda</taxon>
        <taxon>Hexapoda</taxon>
        <taxon>Insecta</taxon>
        <taxon>Pterygota</taxon>
        <taxon>Neoptera</taxon>
        <taxon>Endopterygota</taxon>
        <taxon>Coleoptera</taxon>
        <taxon>Polyphaga</taxon>
        <taxon>Elateriformia</taxon>
        <taxon>Elateroidea</taxon>
        <taxon>Elateridae</taxon>
        <taxon>Agrypninae</taxon>
        <taxon>Pyrophorini</taxon>
        <taxon>Ignelater</taxon>
    </lineage>
</organism>
<evidence type="ECO:0000313" key="4">
    <source>
        <dbReference type="Proteomes" id="UP000801492"/>
    </source>
</evidence>
<dbReference type="Pfam" id="PF14291">
    <property type="entry name" value="DUF4371"/>
    <property type="match status" value="1"/>
</dbReference>
<dbReference type="GO" id="GO:0046983">
    <property type="term" value="F:protein dimerization activity"/>
    <property type="evidence" value="ECO:0007669"/>
    <property type="project" value="InterPro"/>
</dbReference>
<feature type="domain" description="DUF4371" evidence="2">
    <location>
        <begin position="109"/>
        <end position="204"/>
    </location>
</feature>
<dbReference type="PANTHER" id="PTHR45749:SF21">
    <property type="entry name" value="DUF4371 DOMAIN-CONTAINING PROTEIN"/>
    <property type="match status" value="1"/>
</dbReference>
<evidence type="ECO:0000259" key="2">
    <source>
        <dbReference type="Pfam" id="PF14291"/>
    </source>
</evidence>
<feature type="domain" description="HAT C-terminal dimerisation" evidence="1">
    <location>
        <begin position="365"/>
        <end position="416"/>
    </location>
</feature>
<evidence type="ECO:0000259" key="1">
    <source>
        <dbReference type="Pfam" id="PF05699"/>
    </source>
</evidence>
<proteinExistence type="predicted"/>
<gene>
    <name evidence="3" type="ORF">ILUMI_09503</name>
</gene>
<name>A0A8K0GEZ8_IGNLU</name>
<sequence length="444" mass="50397">MEILRNTILTICEISFLNNEHFAEVPQKLGYEVLAGKCQDITSQLDTQKVREKEENRAAIRPIIDTILFCAEQELPLRSDCDSGPLALKKSEKKMLNFELENSYQRNNEESKQASCFTLLADETMDVSGTEQFSIYIRYIHLVKDSQTPIIREDFVGFLPIHDQSSENLVKVILKRYGELGLDMTKRVGQECDGAATMAGHISGVQSKIRQNCLGTINEVANMFRNHSYANKTLRDAISVHAPDNRKRRLLRLCETKFIKRHDSVSIFVEFFNSVCISPEEISKTTRKMSSTASALLAAMERSEFLVLLPGFVSIHETKLENLAPYFDNRISLSAVNAEYELWCEKASTIDANLEVLKVLEYYATGYFRTIRHLLNILATLPVTTVTVERSFSTIKRVKTLPRSVMSDNILSALVMISVHWDVTVGLDKVIDIMAGKKIRRLLL</sequence>